<sequence>MALPEKHLGPGFLIATAGGMVTDGGSITSCSERDGFANDTALAIGFEEGRDGLSLTLWGRASKSIRLSDFWRQMTRVTPSSASSLHTLPRAMSHHSKDHASFIKAIENESRAWAVQRRLMQNPSNVAPVRITWTYKYRPIATTCVRLGWRVSKGASCCFCHIC</sequence>
<organism evidence="1 2">
    <name type="scientific">Pleurotus eryngii</name>
    <name type="common">Boletus of the steppes</name>
    <dbReference type="NCBI Taxonomy" id="5323"/>
    <lineage>
        <taxon>Eukaryota</taxon>
        <taxon>Fungi</taxon>
        <taxon>Dikarya</taxon>
        <taxon>Basidiomycota</taxon>
        <taxon>Agaricomycotina</taxon>
        <taxon>Agaricomycetes</taxon>
        <taxon>Agaricomycetidae</taxon>
        <taxon>Agaricales</taxon>
        <taxon>Pleurotineae</taxon>
        <taxon>Pleurotaceae</taxon>
        <taxon>Pleurotus</taxon>
    </lineage>
</organism>
<dbReference type="EMBL" id="MU154521">
    <property type="protein sequence ID" value="KAF9502084.1"/>
    <property type="molecule type" value="Genomic_DNA"/>
</dbReference>
<reference evidence="1" key="1">
    <citation type="submission" date="2020-11" db="EMBL/GenBank/DDBJ databases">
        <authorList>
            <consortium name="DOE Joint Genome Institute"/>
            <person name="Ahrendt S."/>
            <person name="Riley R."/>
            <person name="Andreopoulos W."/>
            <person name="Labutti K."/>
            <person name="Pangilinan J."/>
            <person name="Ruiz-Duenas F.J."/>
            <person name="Barrasa J.M."/>
            <person name="Sanchez-Garcia M."/>
            <person name="Camarero S."/>
            <person name="Miyauchi S."/>
            <person name="Serrano A."/>
            <person name="Linde D."/>
            <person name="Babiker R."/>
            <person name="Drula E."/>
            <person name="Ayuso-Fernandez I."/>
            <person name="Pacheco R."/>
            <person name="Padilla G."/>
            <person name="Ferreira P."/>
            <person name="Barriuso J."/>
            <person name="Kellner H."/>
            <person name="Castanera R."/>
            <person name="Alfaro M."/>
            <person name="Ramirez L."/>
            <person name="Pisabarro A.G."/>
            <person name="Kuo A."/>
            <person name="Tritt A."/>
            <person name="Lipzen A."/>
            <person name="He G."/>
            <person name="Yan M."/>
            <person name="Ng V."/>
            <person name="Cullen D."/>
            <person name="Martin F."/>
            <person name="Rosso M.-N."/>
            <person name="Henrissat B."/>
            <person name="Hibbett D."/>
            <person name="Martinez A.T."/>
            <person name="Grigoriev I.V."/>
        </authorList>
    </citation>
    <scope>NUCLEOTIDE SEQUENCE</scope>
    <source>
        <strain evidence="1">ATCC 90797</strain>
    </source>
</reference>
<evidence type="ECO:0000313" key="2">
    <source>
        <dbReference type="Proteomes" id="UP000807025"/>
    </source>
</evidence>
<gene>
    <name evidence="1" type="ORF">BDN71DRAFT_1437525</name>
</gene>
<keyword evidence="2" id="KW-1185">Reference proteome</keyword>
<dbReference type="AlphaFoldDB" id="A0A9P6A9H9"/>
<evidence type="ECO:0000313" key="1">
    <source>
        <dbReference type="EMBL" id="KAF9502084.1"/>
    </source>
</evidence>
<name>A0A9P6A9H9_PLEER</name>
<accession>A0A9P6A9H9</accession>
<dbReference type="Proteomes" id="UP000807025">
    <property type="component" value="Unassembled WGS sequence"/>
</dbReference>
<proteinExistence type="predicted"/>
<protein>
    <submittedName>
        <fullName evidence="1">Uncharacterized protein</fullName>
    </submittedName>
</protein>
<comment type="caution">
    <text evidence="1">The sequence shown here is derived from an EMBL/GenBank/DDBJ whole genome shotgun (WGS) entry which is preliminary data.</text>
</comment>